<dbReference type="EMBL" id="AVOT02099255">
    <property type="protein sequence ID" value="MBW0576832.1"/>
    <property type="molecule type" value="Genomic_DNA"/>
</dbReference>
<comment type="caution">
    <text evidence="1">The sequence shown here is derived from an EMBL/GenBank/DDBJ whole genome shotgun (WGS) entry which is preliminary data.</text>
</comment>
<dbReference type="Proteomes" id="UP000765509">
    <property type="component" value="Unassembled WGS sequence"/>
</dbReference>
<keyword evidence="2" id="KW-1185">Reference proteome</keyword>
<evidence type="ECO:0000313" key="1">
    <source>
        <dbReference type="EMBL" id="MBW0576832.1"/>
    </source>
</evidence>
<organism evidence="1 2">
    <name type="scientific">Austropuccinia psidii MF-1</name>
    <dbReference type="NCBI Taxonomy" id="1389203"/>
    <lineage>
        <taxon>Eukaryota</taxon>
        <taxon>Fungi</taxon>
        <taxon>Dikarya</taxon>
        <taxon>Basidiomycota</taxon>
        <taxon>Pucciniomycotina</taxon>
        <taxon>Pucciniomycetes</taxon>
        <taxon>Pucciniales</taxon>
        <taxon>Sphaerophragmiaceae</taxon>
        <taxon>Austropuccinia</taxon>
    </lineage>
</organism>
<feature type="non-terminal residue" evidence="1">
    <location>
        <position position="1"/>
    </location>
</feature>
<gene>
    <name evidence="1" type="ORF">O181_116547</name>
</gene>
<accession>A0A9Q3PYH8</accession>
<sequence length="114" mass="13132">DSFYIHIKVLWDMVHEHSVPIVPKISTLKEFSNRFKSAKEIKKMAQSDTSVPLIPQSKVLELKGVQPGQKKHPDKMLSDHKFTKKYWEKCTASYNLSHKISKEDDGSESDDDES</sequence>
<proteinExistence type="predicted"/>
<reference evidence="1" key="1">
    <citation type="submission" date="2021-03" db="EMBL/GenBank/DDBJ databases">
        <title>Draft genome sequence of rust myrtle Austropuccinia psidii MF-1, a brazilian biotype.</title>
        <authorList>
            <person name="Quecine M.C."/>
            <person name="Pachon D.M.R."/>
            <person name="Bonatelli M.L."/>
            <person name="Correr F.H."/>
            <person name="Franceschini L.M."/>
            <person name="Leite T.F."/>
            <person name="Margarido G.R.A."/>
            <person name="Almeida C.A."/>
            <person name="Ferrarezi J.A."/>
            <person name="Labate C.A."/>
        </authorList>
    </citation>
    <scope>NUCLEOTIDE SEQUENCE</scope>
    <source>
        <strain evidence="1">MF-1</strain>
    </source>
</reference>
<evidence type="ECO:0000313" key="2">
    <source>
        <dbReference type="Proteomes" id="UP000765509"/>
    </source>
</evidence>
<dbReference type="AlphaFoldDB" id="A0A9Q3PYH8"/>
<dbReference type="OrthoDB" id="2505488at2759"/>
<protein>
    <submittedName>
        <fullName evidence="1">Uncharacterized protein</fullName>
    </submittedName>
</protein>
<name>A0A9Q3PYH8_9BASI</name>